<sequence>MHILKHLYLAPIWLLELLSSAKSFQSNPILGNALLNRLGLHVCRLLLSHTIMRLRMHSLTWGLSKADRQAYFRDGYLLKENYLSSSKHRCLKEELSLFSGETRQSIQGNAIVERTALAPHTLSEAPALRSLLSAANFKRLCRFTSGHVRPPLFYLETIQNDAYEQGVDPQKSFHSDTFHPTMKCWYFPNQVTPKHGAFTYIPGSHRLTWKRLKWEYQQSINATSLKNALSQRGSFRFSDEDIQVLGLTNPISFTVHPNSLLFANTFGIHRRGDSEGSTTRTSIWGDSRTNPFIPFPGLTNNWINEFQYTLLNTYRKNVDRQAAKAGRPSPWKRVPKKDHST</sequence>
<dbReference type="GO" id="GO:0051213">
    <property type="term" value="F:dioxygenase activity"/>
    <property type="evidence" value="ECO:0007669"/>
    <property type="project" value="UniProtKB-KW"/>
</dbReference>
<dbReference type="Gene3D" id="2.60.120.620">
    <property type="entry name" value="q2cbj1_9rhob like domain"/>
    <property type="match status" value="1"/>
</dbReference>
<keyword evidence="2" id="KW-0223">Dioxygenase</keyword>
<feature type="region of interest" description="Disordered" evidence="1">
    <location>
        <begin position="321"/>
        <end position="341"/>
    </location>
</feature>
<dbReference type="AlphaFoldDB" id="A0A6S6SCQ2"/>
<name>A0A6S6SCQ2_9GAMM</name>
<organism evidence="2">
    <name type="scientific">uncultured Thiotrichaceae bacterium</name>
    <dbReference type="NCBI Taxonomy" id="298394"/>
    <lineage>
        <taxon>Bacteria</taxon>
        <taxon>Pseudomonadati</taxon>
        <taxon>Pseudomonadota</taxon>
        <taxon>Gammaproteobacteria</taxon>
        <taxon>Thiotrichales</taxon>
        <taxon>Thiotrichaceae</taxon>
        <taxon>environmental samples</taxon>
    </lineage>
</organism>
<gene>
    <name evidence="2" type="ORF">HELGO_WM10952</name>
</gene>
<protein>
    <submittedName>
        <fullName evidence="2">Phytanoyl-CoA dioxygenase</fullName>
    </submittedName>
</protein>
<reference evidence="2" key="1">
    <citation type="submission" date="2020-01" db="EMBL/GenBank/DDBJ databases">
        <authorList>
            <person name="Meier V. D."/>
            <person name="Meier V D."/>
        </authorList>
    </citation>
    <scope>NUCLEOTIDE SEQUENCE</scope>
    <source>
        <strain evidence="2">HLG_WM_MAG_07</strain>
    </source>
</reference>
<dbReference type="EMBL" id="CACVAY010000013">
    <property type="protein sequence ID" value="CAA6802814.1"/>
    <property type="molecule type" value="Genomic_DNA"/>
</dbReference>
<proteinExistence type="predicted"/>
<accession>A0A6S6SCQ2</accession>
<dbReference type="SUPFAM" id="SSF51197">
    <property type="entry name" value="Clavaminate synthase-like"/>
    <property type="match status" value="1"/>
</dbReference>
<keyword evidence="2" id="KW-0560">Oxidoreductase</keyword>
<evidence type="ECO:0000313" key="2">
    <source>
        <dbReference type="EMBL" id="CAA6802814.1"/>
    </source>
</evidence>
<evidence type="ECO:0000256" key="1">
    <source>
        <dbReference type="SAM" id="MobiDB-lite"/>
    </source>
</evidence>